<sequence length="137" mass="15605">MKNTGIWLNSKHAYVVHLTNGKEEMESVASNIEFFNRTGTGGSRKKTGATQDISKEKKYLEKSKIQFKAYFKAIATAIEHSDRIVLFGPADIDQKFKKELTENYPAIAQKLLGTVKVDRMSQNEIVALVRDYYLKNQ</sequence>
<reference evidence="1 2" key="1">
    <citation type="submission" date="2017-06" db="EMBL/GenBank/DDBJ databases">
        <authorList>
            <person name="Varghese N."/>
            <person name="Submissions S."/>
        </authorList>
    </citation>
    <scope>NUCLEOTIDE SEQUENCE [LARGE SCALE GENOMIC DNA]</scope>
    <source>
        <strain evidence="1 2">DSM 19840</strain>
    </source>
</reference>
<proteinExistence type="predicted"/>
<organism evidence="1 2">
    <name type="scientific">Maribacter sedimenticola</name>
    <dbReference type="NCBI Taxonomy" id="228956"/>
    <lineage>
        <taxon>Bacteria</taxon>
        <taxon>Pseudomonadati</taxon>
        <taxon>Bacteroidota</taxon>
        <taxon>Flavobacteriia</taxon>
        <taxon>Flavobacteriales</taxon>
        <taxon>Flavobacteriaceae</taxon>
        <taxon>Maribacter</taxon>
    </lineage>
</organism>
<dbReference type="EMBL" id="FZNV01000002">
    <property type="protein sequence ID" value="SNR40604.1"/>
    <property type="molecule type" value="Genomic_DNA"/>
</dbReference>
<dbReference type="Proteomes" id="UP000198337">
    <property type="component" value="Unassembled WGS sequence"/>
</dbReference>
<dbReference type="InterPro" id="IPR042226">
    <property type="entry name" value="eFR1_2_sf"/>
</dbReference>
<name>A0ABY1SFR3_9FLAO</name>
<gene>
    <name evidence="1" type="ORF">SAMN04488009_1443</name>
</gene>
<comment type="caution">
    <text evidence="1">The sequence shown here is derived from an EMBL/GenBank/DDBJ whole genome shotgun (WGS) entry which is preliminary data.</text>
</comment>
<dbReference type="Gene3D" id="3.30.420.60">
    <property type="entry name" value="eRF1 domain 2"/>
    <property type="match status" value="1"/>
</dbReference>
<protein>
    <recommendedName>
        <fullName evidence="3">Protein required for attachment to host cells</fullName>
    </recommendedName>
</protein>
<keyword evidence="2" id="KW-1185">Reference proteome</keyword>
<dbReference type="SUPFAM" id="SSF53137">
    <property type="entry name" value="Translational machinery components"/>
    <property type="match status" value="1"/>
</dbReference>
<dbReference type="RefSeq" id="WP_089259932.1">
    <property type="nucleotide sequence ID" value="NZ_FZNV01000002.1"/>
</dbReference>
<evidence type="ECO:0008006" key="3">
    <source>
        <dbReference type="Google" id="ProtNLM"/>
    </source>
</evidence>
<accession>A0ABY1SFR3</accession>
<evidence type="ECO:0000313" key="1">
    <source>
        <dbReference type="EMBL" id="SNR40604.1"/>
    </source>
</evidence>
<evidence type="ECO:0000313" key="2">
    <source>
        <dbReference type="Proteomes" id="UP000198337"/>
    </source>
</evidence>